<dbReference type="InterPro" id="IPR017441">
    <property type="entry name" value="Protein_kinase_ATP_BS"/>
</dbReference>
<dbReference type="EMBL" id="KI545854">
    <property type="protein sequence ID" value="EST09220.1"/>
    <property type="molecule type" value="Genomic_DNA"/>
</dbReference>
<evidence type="ECO:0000313" key="14">
    <source>
        <dbReference type="Proteomes" id="UP000019377"/>
    </source>
</evidence>
<accession>V5EUY4</accession>
<comment type="catalytic activity">
    <reaction evidence="9">
        <text>[DNA-directed RNA polymerase] + ATP = phospho-[DNA-directed RNA polymerase] + ADP + H(+)</text>
        <dbReference type="Rhea" id="RHEA:10216"/>
        <dbReference type="Rhea" id="RHEA-COMP:11321"/>
        <dbReference type="Rhea" id="RHEA-COMP:11322"/>
        <dbReference type="ChEBI" id="CHEBI:15378"/>
        <dbReference type="ChEBI" id="CHEBI:30616"/>
        <dbReference type="ChEBI" id="CHEBI:43176"/>
        <dbReference type="ChEBI" id="CHEBI:68546"/>
        <dbReference type="ChEBI" id="CHEBI:456216"/>
        <dbReference type="EC" id="2.7.11.23"/>
    </reaction>
</comment>
<dbReference type="GO" id="GO:0008353">
    <property type="term" value="F:RNA polymerase II CTD heptapeptide repeat kinase activity"/>
    <property type="evidence" value="ECO:0007669"/>
    <property type="project" value="UniProtKB-EC"/>
</dbReference>
<evidence type="ECO:0000256" key="6">
    <source>
        <dbReference type="ARBA" id="ARBA00022777"/>
    </source>
</evidence>
<feature type="region of interest" description="Disordered" evidence="11">
    <location>
        <begin position="489"/>
        <end position="540"/>
    </location>
</feature>
<dbReference type="PANTHER" id="PTHR24056">
    <property type="entry name" value="CELL DIVISION PROTEIN KINASE"/>
    <property type="match status" value="1"/>
</dbReference>
<dbReference type="Pfam" id="PF00069">
    <property type="entry name" value="Pkinase"/>
    <property type="match status" value="1"/>
</dbReference>
<name>V5EUY4_KALBG</name>
<dbReference type="FunFam" id="1.10.510.10:FF:000415">
    <property type="entry name" value="CMGC/CDK/CRK7 protein kinase, variant"/>
    <property type="match status" value="1"/>
</dbReference>
<dbReference type="RefSeq" id="XP_016294209.1">
    <property type="nucleotide sequence ID" value="XM_016434440.1"/>
</dbReference>
<dbReference type="GO" id="GO:0005634">
    <property type="term" value="C:nucleus"/>
    <property type="evidence" value="ECO:0007669"/>
    <property type="project" value="UniProtKB-SubCell"/>
</dbReference>
<keyword evidence="8" id="KW-0539">Nucleus</keyword>
<evidence type="ECO:0000256" key="3">
    <source>
        <dbReference type="ARBA" id="ARBA00022527"/>
    </source>
</evidence>
<dbReference type="OrthoDB" id="28397at2759"/>
<feature type="compositionally biased region" description="Low complexity" evidence="11">
    <location>
        <begin position="489"/>
        <end position="509"/>
    </location>
</feature>
<evidence type="ECO:0000256" key="2">
    <source>
        <dbReference type="ARBA" id="ARBA00006485"/>
    </source>
</evidence>
<keyword evidence="6 13" id="KW-0418">Kinase</keyword>
<dbReference type="PROSITE" id="PS50011">
    <property type="entry name" value="PROTEIN_KINASE_DOM"/>
    <property type="match status" value="1"/>
</dbReference>
<dbReference type="GO" id="GO:0005524">
    <property type="term" value="F:ATP binding"/>
    <property type="evidence" value="ECO:0007669"/>
    <property type="project" value="UniProtKB-UniRule"/>
</dbReference>
<dbReference type="PROSITE" id="PS00107">
    <property type="entry name" value="PROTEIN_KINASE_ATP"/>
    <property type="match status" value="1"/>
</dbReference>
<dbReference type="GeneID" id="27417044"/>
<evidence type="ECO:0000256" key="11">
    <source>
        <dbReference type="SAM" id="MobiDB-lite"/>
    </source>
</evidence>
<evidence type="ECO:0000256" key="10">
    <source>
        <dbReference type="PROSITE-ProRule" id="PRU10141"/>
    </source>
</evidence>
<dbReference type="InterPro" id="IPR008271">
    <property type="entry name" value="Ser/Thr_kinase_AS"/>
</dbReference>
<dbReference type="Proteomes" id="UP000019377">
    <property type="component" value="Unassembled WGS sequence"/>
</dbReference>
<dbReference type="OMA" id="ENMPGWK"/>
<dbReference type="SMART" id="SM00220">
    <property type="entry name" value="S_TKc"/>
    <property type="match status" value="1"/>
</dbReference>
<gene>
    <name evidence="13" type="ORF">PSEUBRA_SCAF12g01784</name>
</gene>
<feature type="domain" description="Protein kinase" evidence="12">
    <location>
        <begin position="108"/>
        <end position="427"/>
    </location>
</feature>
<dbReference type="InterPro" id="IPR050108">
    <property type="entry name" value="CDK"/>
</dbReference>
<evidence type="ECO:0000256" key="5">
    <source>
        <dbReference type="ARBA" id="ARBA00022741"/>
    </source>
</evidence>
<dbReference type="InterPro" id="IPR000719">
    <property type="entry name" value="Prot_kinase_dom"/>
</dbReference>
<evidence type="ECO:0000256" key="8">
    <source>
        <dbReference type="ARBA" id="ARBA00023242"/>
    </source>
</evidence>
<evidence type="ECO:0000259" key="12">
    <source>
        <dbReference type="PROSITE" id="PS50011"/>
    </source>
</evidence>
<evidence type="ECO:0000313" key="13">
    <source>
        <dbReference type="EMBL" id="EST09220.1"/>
    </source>
</evidence>
<dbReference type="Gene3D" id="3.30.200.20">
    <property type="entry name" value="Phosphorylase Kinase, domain 1"/>
    <property type="match status" value="1"/>
</dbReference>
<evidence type="ECO:0000256" key="9">
    <source>
        <dbReference type="ARBA" id="ARBA00049280"/>
    </source>
</evidence>
<feature type="region of interest" description="Disordered" evidence="11">
    <location>
        <begin position="1"/>
        <end position="38"/>
    </location>
</feature>
<feature type="binding site" evidence="10">
    <location>
        <position position="137"/>
    </location>
    <ligand>
        <name>ATP</name>
        <dbReference type="ChEBI" id="CHEBI:30616"/>
    </ligand>
</feature>
<evidence type="ECO:0000256" key="7">
    <source>
        <dbReference type="ARBA" id="ARBA00022840"/>
    </source>
</evidence>
<dbReference type="eggNOG" id="KOG0600">
    <property type="taxonomic scope" value="Eukaryota"/>
</dbReference>
<keyword evidence="14" id="KW-1185">Reference proteome</keyword>
<evidence type="ECO:0000256" key="4">
    <source>
        <dbReference type="ARBA" id="ARBA00022679"/>
    </source>
</evidence>
<dbReference type="HOGENOM" id="CLU_000288_181_21_1"/>
<dbReference type="PANTHER" id="PTHR24056:SF233">
    <property type="entry name" value="CYCLIN-DEPENDENT KINASE 9"/>
    <property type="match status" value="1"/>
</dbReference>
<organism evidence="13 14">
    <name type="scientific">Kalmanozyma brasiliensis (strain GHG001)</name>
    <name type="common">Yeast</name>
    <name type="synonym">Pseudozyma brasiliensis</name>
    <dbReference type="NCBI Taxonomy" id="1365824"/>
    <lineage>
        <taxon>Eukaryota</taxon>
        <taxon>Fungi</taxon>
        <taxon>Dikarya</taxon>
        <taxon>Basidiomycota</taxon>
        <taxon>Ustilaginomycotina</taxon>
        <taxon>Ustilaginomycetes</taxon>
        <taxon>Ustilaginales</taxon>
        <taxon>Ustilaginaceae</taxon>
        <taxon>Kalmanozyma</taxon>
    </lineage>
</organism>
<reference evidence="14" key="1">
    <citation type="journal article" date="2013" name="Genome Announc.">
        <title>Draft genome sequence of Pseudozyma brasiliensis sp. nov. strain GHG001, a high producer of endo-1,4-xylanase isolated from an insect pest of sugarcane.</title>
        <authorList>
            <person name="Oliveira J.V.D.C."/>
            <person name="dos Santos R.A.C."/>
            <person name="Borges T.A."/>
            <person name="Riano-Pachon D.M."/>
            <person name="Goldman G.H."/>
        </authorList>
    </citation>
    <scope>NUCLEOTIDE SEQUENCE [LARGE SCALE GENOMIC DNA]</scope>
    <source>
        <strain evidence="14">GHG001</strain>
    </source>
</reference>
<dbReference type="Gene3D" id="1.10.510.10">
    <property type="entry name" value="Transferase(Phosphotransferase) domain 1"/>
    <property type="match status" value="1"/>
</dbReference>
<comment type="similarity">
    <text evidence="2">Belongs to the protein kinase superfamily. CMGC Ser/Thr protein kinase family. CDC2/CDKX subfamily.</text>
</comment>
<keyword evidence="4" id="KW-0808">Transferase</keyword>
<keyword evidence="7 10" id="KW-0067">ATP-binding</keyword>
<sequence>MQSPVLPVPSRVGSESVANTAPPSSRPGSVHPTATATAPSATVAADANYDATCDALDDFSVPSVRLSCLPRKLPDAPPLTGRERRKLRAPRIPLHQRKFVGCSSLDDYEISIKLGQGTFGEVLKGRQILTGTSVALKKVTIHDAKDGLPITALREIKLLKKLHHPSIVPVIDMAFRPSTERGKLGDVYMVEPYMDHDLNGMLENPSIRLEHSQIKLYMQQLLEGTLYLHKNRILHRDMKAANLLINNTGQLQIADFGLARPYRDPGQSWTGKGWTGGTHRYTNMVVTRWYRPPELLAGEKRYGPPIDMWGIGCILAEMVMGKPLFKGTSEINQLELIAKLCGSPNETSFPGWSTLPGVKDADPTGRPDPHPEIPGQHAFGDHPRRVKEHFRTVYDAGPGCADLIDKLLVLDPRKRLTAQEALEHEWFWTKPYPADRGSLPKYEHSKEIDRGRREWRPAPAVAPAAAVQVGPVGGAGVGMGGRPGMGQMPYPAQQQQGRPYARPAPAYAPNGGGMPDPASGWDRPAPGRHPFPGPLACAAS</sequence>
<dbReference type="AlphaFoldDB" id="V5EUY4"/>
<dbReference type="STRING" id="1365824.V5EUY4"/>
<dbReference type="PROSITE" id="PS00108">
    <property type="entry name" value="PROTEIN_KINASE_ST"/>
    <property type="match status" value="1"/>
</dbReference>
<evidence type="ECO:0000256" key="1">
    <source>
        <dbReference type="ARBA" id="ARBA00004123"/>
    </source>
</evidence>
<protein>
    <submittedName>
        <fullName evidence="13">Protein kinase</fullName>
    </submittedName>
</protein>
<dbReference type="InterPro" id="IPR011009">
    <property type="entry name" value="Kinase-like_dom_sf"/>
</dbReference>
<keyword evidence="3" id="KW-0723">Serine/threonine-protein kinase</keyword>
<feature type="compositionally biased region" description="Polar residues" evidence="11">
    <location>
        <begin position="16"/>
        <end position="27"/>
    </location>
</feature>
<dbReference type="CDD" id="cd07866">
    <property type="entry name" value="STKc_BUR1"/>
    <property type="match status" value="1"/>
</dbReference>
<dbReference type="GO" id="GO:0004693">
    <property type="term" value="F:cyclin-dependent protein serine/threonine kinase activity"/>
    <property type="evidence" value="ECO:0007669"/>
    <property type="project" value="TreeGrafter"/>
</dbReference>
<dbReference type="SUPFAM" id="SSF56112">
    <property type="entry name" value="Protein kinase-like (PK-like)"/>
    <property type="match status" value="1"/>
</dbReference>
<keyword evidence="5 10" id="KW-0547">Nucleotide-binding</keyword>
<proteinExistence type="inferred from homology"/>
<comment type="subcellular location">
    <subcellularLocation>
        <location evidence="1">Nucleus</location>
    </subcellularLocation>
</comment>